<evidence type="ECO:0000313" key="1">
    <source>
        <dbReference type="EMBL" id="STV06003.1"/>
    </source>
</evidence>
<proteinExistence type="predicted"/>
<accession>A0A378ACU1</accession>
<reference evidence="1 2" key="1">
    <citation type="submission" date="2018-06" db="EMBL/GenBank/DDBJ databases">
        <authorList>
            <consortium name="Pathogen Informatics"/>
            <person name="Doyle S."/>
        </authorList>
    </citation>
    <scope>NUCLEOTIDE SEQUENCE [LARGE SCALE GENOMIC DNA]</scope>
    <source>
        <strain evidence="1 2">NCTC5053</strain>
    </source>
</reference>
<dbReference type="AlphaFoldDB" id="A0A378ACU1"/>
<dbReference type="Proteomes" id="UP000254387">
    <property type="component" value="Unassembled WGS sequence"/>
</dbReference>
<protein>
    <submittedName>
        <fullName evidence="1">ATPase</fullName>
    </submittedName>
</protein>
<gene>
    <name evidence="1" type="ORF">NCTC5053_01873</name>
</gene>
<organism evidence="1 2">
    <name type="scientific">Klebsiella pneumoniae</name>
    <dbReference type="NCBI Taxonomy" id="573"/>
    <lineage>
        <taxon>Bacteria</taxon>
        <taxon>Pseudomonadati</taxon>
        <taxon>Pseudomonadota</taxon>
        <taxon>Gammaproteobacteria</taxon>
        <taxon>Enterobacterales</taxon>
        <taxon>Enterobacteriaceae</taxon>
        <taxon>Klebsiella/Raoultella group</taxon>
        <taxon>Klebsiella</taxon>
        <taxon>Klebsiella pneumoniae complex</taxon>
    </lineage>
</organism>
<sequence length="53" mass="5796">MKDSQKLKELDGALLEMLEIKSTLDTALSRYGARPLGTFTEGNAVFFVATGFL</sequence>
<evidence type="ECO:0000313" key="2">
    <source>
        <dbReference type="Proteomes" id="UP000254387"/>
    </source>
</evidence>
<name>A0A378ACU1_KLEPN</name>
<dbReference type="EMBL" id="UGMN01000004">
    <property type="protein sequence ID" value="STV06003.1"/>
    <property type="molecule type" value="Genomic_DNA"/>
</dbReference>